<reference evidence="8 9" key="1">
    <citation type="journal article" date="2011" name="Proc. Natl. Acad. Sci. U.S.A.">
        <title>Comparative genomics of xylose-fermenting fungi for enhanced biofuel production.</title>
        <authorList>
            <person name="Wohlbach D.J."/>
            <person name="Kuo A."/>
            <person name="Sato T.K."/>
            <person name="Potts K.M."/>
            <person name="Salamov A.A."/>
            <person name="LaButti K.M."/>
            <person name="Sun H."/>
            <person name="Clum A."/>
            <person name="Pangilinan J.L."/>
            <person name="Lindquist E.A."/>
            <person name="Lucas S."/>
            <person name="Lapidus A."/>
            <person name="Jin M."/>
            <person name="Gunawan C."/>
            <person name="Balan V."/>
            <person name="Dale B.E."/>
            <person name="Jeffries T.W."/>
            <person name="Zinkel R."/>
            <person name="Barry K.W."/>
            <person name="Grigoriev I.V."/>
            <person name="Gasch A.P."/>
        </authorList>
    </citation>
    <scope>NUCLEOTIDE SEQUENCE [LARGE SCALE GENOMIC DNA]</scope>
    <source>
        <strain evidence="9">NRRL Y-27907 / 11-Y1</strain>
    </source>
</reference>
<dbReference type="InterPro" id="IPR001356">
    <property type="entry name" value="HD"/>
</dbReference>
<dbReference type="GO" id="GO:0030154">
    <property type="term" value="P:cell differentiation"/>
    <property type="evidence" value="ECO:0007669"/>
    <property type="project" value="TreeGrafter"/>
</dbReference>
<name>G3AVC4_SPAPN</name>
<keyword evidence="1 4" id="KW-0238">DNA-binding</keyword>
<evidence type="ECO:0000256" key="1">
    <source>
        <dbReference type="ARBA" id="ARBA00023125"/>
    </source>
</evidence>
<dbReference type="Gene3D" id="1.10.10.60">
    <property type="entry name" value="Homeodomain-like"/>
    <property type="match status" value="1"/>
</dbReference>
<dbReference type="KEGG" id="spaa:SPAPADRAFT_57590"/>
<dbReference type="PROSITE" id="PS00027">
    <property type="entry name" value="HOMEOBOX_1"/>
    <property type="match status" value="1"/>
</dbReference>
<feature type="compositionally biased region" description="Polar residues" evidence="6">
    <location>
        <begin position="101"/>
        <end position="114"/>
    </location>
</feature>
<evidence type="ECO:0000256" key="4">
    <source>
        <dbReference type="PROSITE-ProRule" id="PRU00108"/>
    </source>
</evidence>
<gene>
    <name evidence="8" type="primary">YOX1</name>
    <name evidence="8" type="ORF">SPAPADRAFT_57590</name>
</gene>
<dbReference type="GO" id="GO:0000981">
    <property type="term" value="F:DNA-binding transcription factor activity, RNA polymerase II-specific"/>
    <property type="evidence" value="ECO:0007669"/>
    <property type="project" value="InterPro"/>
</dbReference>
<dbReference type="HOGENOM" id="CLU_060130_0_0_1"/>
<dbReference type="Pfam" id="PF00046">
    <property type="entry name" value="Homeodomain"/>
    <property type="match status" value="1"/>
</dbReference>
<dbReference type="FunCoup" id="G3AVC4">
    <property type="interactions" value="1269"/>
</dbReference>
<dbReference type="GO" id="GO:0005634">
    <property type="term" value="C:nucleus"/>
    <property type="evidence" value="ECO:0007669"/>
    <property type="project" value="UniProtKB-SubCell"/>
</dbReference>
<dbReference type="SMART" id="SM00389">
    <property type="entry name" value="HOX"/>
    <property type="match status" value="1"/>
</dbReference>
<dbReference type="PANTHER" id="PTHR24324">
    <property type="entry name" value="HOMEOBOX PROTEIN HHEX"/>
    <property type="match status" value="1"/>
</dbReference>
<evidence type="ECO:0000313" key="9">
    <source>
        <dbReference type="Proteomes" id="UP000000709"/>
    </source>
</evidence>
<keyword evidence="3 4" id="KW-0539">Nucleus</keyword>
<dbReference type="AlphaFoldDB" id="G3AVC4"/>
<dbReference type="Proteomes" id="UP000000709">
    <property type="component" value="Unassembled WGS sequence"/>
</dbReference>
<dbReference type="InterPro" id="IPR017970">
    <property type="entry name" value="Homeobox_CS"/>
</dbReference>
<sequence>MIHLQTPKRTLPPTPPTISHKPVLPPLSTILSTAQASHLIDHPLASAVASTPYSQHKLPSFETFTPISASSNKFYRTTSTASLSPSFTPPVTRIPSVHDVTNYSTRSSSPQQVHHQAPEQPKPTVSPTSDKSYAFISHSPATFPSQEPAIDNAPLARRKRRRTSPNELAILNQEFEVGTTPNKLRRIEIAAKVNMTEKAVQIWFQNKRQSLRKQSNHEKEVTELPPTPHHLTHAIPQFIPPSHPHPMPFSVAQTTVPTRFTQESIVASTPIKSIPSFPTTISPSGSEENHPASPNDSIDDSMMKTNLVLNETRKKQPVNLNGGNASTMTFKLIPSKVNVTQKLMETTKERKPLGERLKIY</sequence>
<dbReference type="CDD" id="cd00086">
    <property type="entry name" value="homeodomain"/>
    <property type="match status" value="1"/>
</dbReference>
<evidence type="ECO:0000256" key="3">
    <source>
        <dbReference type="ARBA" id="ARBA00023242"/>
    </source>
</evidence>
<evidence type="ECO:0000256" key="5">
    <source>
        <dbReference type="RuleBase" id="RU000682"/>
    </source>
</evidence>
<feature type="region of interest" description="Disordered" evidence="6">
    <location>
        <begin position="101"/>
        <end position="164"/>
    </location>
</feature>
<keyword evidence="9" id="KW-1185">Reference proteome</keyword>
<organism evidence="9">
    <name type="scientific">Spathaspora passalidarum (strain NRRL Y-27907 / 11-Y1)</name>
    <dbReference type="NCBI Taxonomy" id="619300"/>
    <lineage>
        <taxon>Eukaryota</taxon>
        <taxon>Fungi</taxon>
        <taxon>Dikarya</taxon>
        <taxon>Ascomycota</taxon>
        <taxon>Saccharomycotina</taxon>
        <taxon>Pichiomycetes</taxon>
        <taxon>Debaryomycetaceae</taxon>
        <taxon>Spathaspora</taxon>
    </lineage>
</organism>
<dbReference type="InterPro" id="IPR009057">
    <property type="entry name" value="Homeodomain-like_sf"/>
</dbReference>
<dbReference type="STRING" id="619300.G3AVC4"/>
<keyword evidence="2 4" id="KW-0371">Homeobox</keyword>
<feature type="DNA-binding region" description="Homeobox" evidence="4">
    <location>
        <begin position="156"/>
        <end position="215"/>
    </location>
</feature>
<comment type="subcellular location">
    <subcellularLocation>
        <location evidence="4 5">Nucleus</location>
    </subcellularLocation>
</comment>
<evidence type="ECO:0000256" key="2">
    <source>
        <dbReference type="ARBA" id="ARBA00023155"/>
    </source>
</evidence>
<dbReference type="GO" id="GO:0000978">
    <property type="term" value="F:RNA polymerase II cis-regulatory region sequence-specific DNA binding"/>
    <property type="evidence" value="ECO:0007669"/>
    <property type="project" value="TreeGrafter"/>
</dbReference>
<dbReference type="InParanoid" id="G3AVC4"/>
<evidence type="ECO:0000256" key="6">
    <source>
        <dbReference type="SAM" id="MobiDB-lite"/>
    </source>
</evidence>
<dbReference type="EMBL" id="GL996506">
    <property type="protein sequence ID" value="EGW30143.1"/>
    <property type="molecule type" value="Genomic_DNA"/>
</dbReference>
<proteinExistence type="predicted"/>
<dbReference type="GeneID" id="18872134"/>
<dbReference type="PANTHER" id="PTHR24324:SF9">
    <property type="entry name" value="HOMEOBOX DOMAIN-CONTAINING PROTEIN"/>
    <property type="match status" value="1"/>
</dbReference>
<dbReference type="RefSeq" id="XP_007377909.1">
    <property type="nucleotide sequence ID" value="XM_007377847.1"/>
</dbReference>
<dbReference type="PROSITE" id="PS50071">
    <property type="entry name" value="HOMEOBOX_2"/>
    <property type="match status" value="1"/>
</dbReference>
<feature type="compositionally biased region" description="Low complexity" evidence="6">
    <location>
        <begin position="274"/>
        <end position="286"/>
    </location>
</feature>
<dbReference type="OrthoDB" id="6159439at2759"/>
<feature type="domain" description="Homeobox" evidence="7">
    <location>
        <begin position="154"/>
        <end position="214"/>
    </location>
</feature>
<dbReference type="InterPro" id="IPR051000">
    <property type="entry name" value="Homeobox_DNA-bind_prot"/>
</dbReference>
<dbReference type="eggNOG" id="KOG0490">
    <property type="taxonomic scope" value="Eukaryota"/>
</dbReference>
<evidence type="ECO:0000259" key="7">
    <source>
        <dbReference type="PROSITE" id="PS50071"/>
    </source>
</evidence>
<feature type="region of interest" description="Disordered" evidence="6">
    <location>
        <begin position="1"/>
        <end position="22"/>
    </location>
</feature>
<dbReference type="SUPFAM" id="SSF46689">
    <property type="entry name" value="Homeodomain-like"/>
    <property type="match status" value="1"/>
</dbReference>
<evidence type="ECO:0000313" key="8">
    <source>
        <dbReference type="EMBL" id="EGW30143.1"/>
    </source>
</evidence>
<protein>
    <submittedName>
        <fullName evidence="8">Uncharacterized protein YOX1</fullName>
    </submittedName>
</protein>
<dbReference type="OMA" id="KQSNHEK"/>
<accession>G3AVC4</accession>
<feature type="region of interest" description="Disordered" evidence="6">
    <location>
        <begin position="274"/>
        <end position="300"/>
    </location>
</feature>